<feature type="domain" description="GerMN" evidence="1">
    <location>
        <begin position="224"/>
        <end position="312"/>
    </location>
</feature>
<organism evidence="2 3">
    <name type="scientific">Turicibacter bilis</name>
    <dbReference type="NCBI Taxonomy" id="2735723"/>
    <lineage>
        <taxon>Bacteria</taxon>
        <taxon>Bacillati</taxon>
        <taxon>Bacillota</taxon>
        <taxon>Erysipelotrichia</taxon>
        <taxon>Erysipelotrichales</taxon>
        <taxon>Turicibacteraceae</taxon>
        <taxon>Turicibacter</taxon>
    </lineage>
</organism>
<protein>
    <submittedName>
        <fullName evidence="2">GerMN domain-containing protein</fullName>
    </submittedName>
</protein>
<dbReference type="Pfam" id="PF10646">
    <property type="entry name" value="Germane"/>
    <property type="match status" value="2"/>
</dbReference>
<reference evidence="2" key="1">
    <citation type="submission" date="2021-03" db="EMBL/GenBank/DDBJ databases">
        <title>Comparative Genomics and Metabolomics in the genus Turicibacter.</title>
        <authorList>
            <person name="Maki J."/>
            <person name="Looft T."/>
        </authorList>
    </citation>
    <scope>NUCLEOTIDE SEQUENCE</scope>
    <source>
        <strain evidence="2">ISU324</strain>
    </source>
</reference>
<accession>A0A9Q9CQ08</accession>
<evidence type="ECO:0000313" key="3">
    <source>
        <dbReference type="Proteomes" id="UP001058072"/>
    </source>
</evidence>
<dbReference type="SMART" id="SM00909">
    <property type="entry name" value="Germane"/>
    <property type="match status" value="2"/>
</dbReference>
<feature type="domain" description="GerMN" evidence="1">
    <location>
        <begin position="79"/>
        <end position="166"/>
    </location>
</feature>
<name>A0A9Q9CQ08_9FIRM</name>
<dbReference type="InterPro" id="IPR019606">
    <property type="entry name" value="GerMN"/>
</dbReference>
<evidence type="ECO:0000259" key="1">
    <source>
        <dbReference type="SMART" id="SM00909"/>
    </source>
</evidence>
<proteinExistence type="predicted"/>
<dbReference type="AlphaFoldDB" id="A0A9Q9CQ08"/>
<dbReference type="RefSeq" id="WP_212724397.1">
    <property type="nucleotide sequence ID" value="NZ_CP071250.1"/>
</dbReference>
<gene>
    <name evidence="2" type="ORF">J0J70_00745</name>
</gene>
<evidence type="ECO:0000313" key="2">
    <source>
        <dbReference type="EMBL" id="UUF08582.1"/>
    </source>
</evidence>
<dbReference type="EMBL" id="CP071250">
    <property type="protein sequence ID" value="UUF08582.1"/>
    <property type="molecule type" value="Genomic_DNA"/>
</dbReference>
<sequence>METKWVKKLTLPVLAMLFIYYASRSEDPAARNLVNTMSEQTSQEQIVYSSEEYYAVYALHESDNLVKTYVKKGEESNPIQAIFEILTTKSNQLPVGTTSLVSPTATLNDYHLENGVLTLNVSPEFLDYTADEEQDLLSSLVWTYTELVDVDKVKFEIDGEPVSNLNGTLPVSRGLDRSMGINLELDTTNFDETQLVTLYFVTDDSKDGLLVPVTRLIPASTDPVTYAVSALIQGPVNQNYVSVFDQETTLLSDPVISDGLVSLNFSSELYYDSQQTKVSSTMLKQLVMTLTELDDIEMVSVSINGNIKVMDEVDHSIAVPTSRFDFESLIEAQ</sequence>
<dbReference type="Proteomes" id="UP001058072">
    <property type="component" value="Chromosome"/>
</dbReference>